<dbReference type="AlphaFoldDB" id="A0A401PRZ3"/>
<dbReference type="InterPro" id="IPR036226">
    <property type="entry name" value="LipOase_C_sf"/>
</dbReference>
<dbReference type="Gene3D" id="2.40.180.10">
    <property type="entry name" value="Catalase core domain"/>
    <property type="match status" value="1"/>
</dbReference>
<dbReference type="STRING" id="75743.A0A401PRZ3"/>
<accession>A0A401PRZ3</accession>
<dbReference type="PANTHER" id="PTHR11771">
    <property type="entry name" value="LIPOXYGENASE"/>
    <property type="match status" value="1"/>
</dbReference>
<evidence type="ECO:0000256" key="1">
    <source>
        <dbReference type="ARBA" id="ARBA00022723"/>
    </source>
</evidence>
<dbReference type="PRINTS" id="PR00087">
    <property type="entry name" value="LIPOXYGENASE"/>
</dbReference>
<evidence type="ECO:0000259" key="4">
    <source>
        <dbReference type="PROSITE" id="PS51393"/>
    </source>
</evidence>
<comment type="caution">
    <text evidence="5">The sequence shown here is derived from an EMBL/GenBank/DDBJ whole genome shotgun (WGS) entry which is preliminary data.</text>
</comment>
<name>A0A401PRZ3_SCYTO</name>
<evidence type="ECO:0000313" key="6">
    <source>
        <dbReference type="Proteomes" id="UP000288216"/>
    </source>
</evidence>
<dbReference type="GO" id="GO:0046872">
    <property type="term" value="F:metal ion binding"/>
    <property type="evidence" value="ECO:0007669"/>
    <property type="project" value="UniProtKB-KW"/>
</dbReference>
<gene>
    <name evidence="5" type="ORF">scyTo_0018273</name>
</gene>
<dbReference type="PROSITE" id="PS00081">
    <property type="entry name" value="LIPOXYGENASE_2"/>
    <property type="match status" value="1"/>
</dbReference>
<protein>
    <recommendedName>
        <fullName evidence="4">Lipoxygenase domain-containing protein</fullName>
    </recommendedName>
</protein>
<reference evidence="5 6" key="1">
    <citation type="journal article" date="2018" name="Nat. Ecol. Evol.">
        <title>Shark genomes provide insights into elasmobranch evolution and the origin of vertebrates.</title>
        <authorList>
            <person name="Hara Y"/>
            <person name="Yamaguchi K"/>
            <person name="Onimaru K"/>
            <person name="Kadota M"/>
            <person name="Koyanagi M"/>
            <person name="Keeley SD"/>
            <person name="Tatsumi K"/>
            <person name="Tanaka K"/>
            <person name="Motone F"/>
            <person name="Kageyama Y"/>
            <person name="Nozu R"/>
            <person name="Adachi N"/>
            <person name="Nishimura O"/>
            <person name="Nakagawa R"/>
            <person name="Tanegashima C"/>
            <person name="Kiyatake I"/>
            <person name="Matsumoto R"/>
            <person name="Murakumo K"/>
            <person name="Nishida K"/>
            <person name="Terakita A"/>
            <person name="Kuratani S"/>
            <person name="Sato K"/>
            <person name="Hyodo S Kuraku.S."/>
        </authorList>
    </citation>
    <scope>NUCLEOTIDE SEQUENCE [LARGE SCALE GENOMIC DNA]</scope>
</reference>
<dbReference type="Proteomes" id="UP000288216">
    <property type="component" value="Unassembled WGS sequence"/>
</dbReference>
<dbReference type="Gene3D" id="1.20.245.10">
    <property type="entry name" value="Lipoxygenase-1, Domain 5"/>
    <property type="match status" value="1"/>
</dbReference>
<dbReference type="InterPro" id="IPR036392">
    <property type="entry name" value="PLAT/LH2_dom_sf"/>
</dbReference>
<dbReference type="OMA" id="MEMIMAS"/>
<evidence type="ECO:0000256" key="3">
    <source>
        <dbReference type="ARBA" id="ARBA00023002"/>
    </source>
</evidence>
<dbReference type="PROSITE" id="PS51393">
    <property type="entry name" value="LIPOXYGENASE_3"/>
    <property type="match status" value="1"/>
</dbReference>
<dbReference type="InterPro" id="IPR020834">
    <property type="entry name" value="LipOase_CS"/>
</dbReference>
<dbReference type="InterPro" id="IPR013819">
    <property type="entry name" value="LipOase_C"/>
</dbReference>
<proteinExistence type="predicted"/>
<feature type="domain" description="Lipoxygenase" evidence="4">
    <location>
        <begin position="50"/>
        <end position="600"/>
    </location>
</feature>
<dbReference type="GO" id="GO:0016702">
    <property type="term" value="F:oxidoreductase activity, acting on single donors with incorporation of molecular oxygen, incorporation of two atoms of oxygen"/>
    <property type="evidence" value="ECO:0007669"/>
    <property type="project" value="InterPro"/>
</dbReference>
<dbReference type="InterPro" id="IPR000907">
    <property type="entry name" value="LipOase"/>
</dbReference>
<dbReference type="EMBL" id="BFAA01012561">
    <property type="protein sequence ID" value="GCB75867.1"/>
    <property type="molecule type" value="Genomic_DNA"/>
</dbReference>
<dbReference type="GO" id="GO:0034440">
    <property type="term" value="P:lipid oxidation"/>
    <property type="evidence" value="ECO:0007669"/>
    <property type="project" value="InterPro"/>
</dbReference>
<evidence type="ECO:0000313" key="5">
    <source>
        <dbReference type="EMBL" id="GCB75867.1"/>
    </source>
</evidence>
<dbReference type="OrthoDB" id="407298at2759"/>
<dbReference type="Pfam" id="PF00305">
    <property type="entry name" value="Lipoxygenase"/>
    <property type="match status" value="1"/>
</dbReference>
<keyword evidence="2" id="KW-0223">Dioxygenase</keyword>
<organism evidence="5 6">
    <name type="scientific">Scyliorhinus torazame</name>
    <name type="common">Cloudy catshark</name>
    <name type="synonym">Catulus torazame</name>
    <dbReference type="NCBI Taxonomy" id="75743"/>
    <lineage>
        <taxon>Eukaryota</taxon>
        <taxon>Metazoa</taxon>
        <taxon>Chordata</taxon>
        <taxon>Craniata</taxon>
        <taxon>Vertebrata</taxon>
        <taxon>Chondrichthyes</taxon>
        <taxon>Elasmobranchii</taxon>
        <taxon>Galeomorphii</taxon>
        <taxon>Galeoidea</taxon>
        <taxon>Carcharhiniformes</taxon>
        <taxon>Scyliorhinidae</taxon>
        <taxon>Scyliorhinus</taxon>
    </lineage>
</organism>
<sequence length="600" mass="68956">MVTYKVSFRTGSAEYAGTDSYVYCTLVGEFGASQRTSLDDWLQADLERGARFCDDRLDIFQSHRQAELRERQQLYRWKDWAPNMARHIDAESLDDLPVDLRYDLKKEQNVKYNLAKALGVLKLKRFVNMFGESWTTVEDFENIFWKVKSPIAVFAREHWKEDWYFGYQFLNGLNPVLIRKCDRIPANFPVTDAMVRTSLGRSSLEQEMKNGKIFIVDYKMLDGVPPNVIKGVQQYLAAPICLLHLNKQNQMMPIAIQLKQTPGGDNPIFLPSDAELDWLLAKMWVRSSDYLQAMLITHLLKTHLIAESFSVATLRQLPSVHPIYKLLFPHARYTMHTNTNARLSLMNPTGVIPRAFGIGVEGTCTLFQKEFLAMTYQSLCLPGHLEHLGVKDLKGYYYKDDGLLVWAAIHSFVSSIVTFYYGNDQEVTKDPELQAWIRDITEVGLYNVKNSGFPTSLNTRMELCTFVTMVIFTCSARHAAINNAQYDWEAWVPNAPISMRKPPPTGKGTVTMRQIMESLPDITQSCTQMALAWALSRPQPGMRKLGDYEEYFTEEAVKDLIRKFQEELKSIDRAVQKRNQSLILKYEYLIPETIENSITS</sequence>
<keyword evidence="6" id="KW-1185">Reference proteome</keyword>
<dbReference type="Gene3D" id="3.10.450.60">
    <property type="match status" value="1"/>
</dbReference>
<evidence type="ECO:0000256" key="2">
    <source>
        <dbReference type="ARBA" id="ARBA00022964"/>
    </source>
</evidence>
<keyword evidence="3" id="KW-0560">Oxidoreductase</keyword>
<keyword evidence="1" id="KW-0479">Metal-binding</keyword>
<dbReference type="SUPFAM" id="SSF48484">
    <property type="entry name" value="Lipoxigenase"/>
    <property type="match status" value="1"/>
</dbReference>
<dbReference type="SUPFAM" id="SSF49723">
    <property type="entry name" value="Lipase/lipooxygenase domain (PLAT/LH2 domain)"/>
    <property type="match status" value="1"/>
</dbReference>